<evidence type="ECO:0000256" key="7">
    <source>
        <dbReference type="ARBA" id="ARBA00023157"/>
    </source>
</evidence>
<dbReference type="InterPro" id="IPR012946">
    <property type="entry name" value="X8"/>
</dbReference>
<feature type="chain" id="PRO_5005115132" description="1,3-beta-glucanosyltransferase" evidence="10">
    <location>
        <begin position="23"/>
        <end position="568"/>
    </location>
</feature>
<evidence type="ECO:0000256" key="2">
    <source>
        <dbReference type="ARBA" id="ARBA00004589"/>
    </source>
</evidence>
<dbReference type="GO" id="GO:0071970">
    <property type="term" value="P:fungal-type cell wall (1-&gt;3)-beta-D-glucan biosynthetic process"/>
    <property type="evidence" value="ECO:0007669"/>
    <property type="project" value="TreeGrafter"/>
</dbReference>
<dbReference type="GO" id="GO:0031505">
    <property type="term" value="P:fungal-type cell wall organization"/>
    <property type="evidence" value="ECO:0007669"/>
    <property type="project" value="TreeGrafter"/>
</dbReference>
<evidence type="ECO:0000256" key="8">
    <source>
        <dbReference type="ARBA" id="ARBA00023180"/>
    </source>
</evidence>
<dbReference type="SUPFAM" id="SSF51445">
    <property type="entry name" value="(Trans)glycosidases"/>
    <property type="match status" value="1"/>
</dbReference>
<evidence type="ECO:0000256" key="3">
    <source>
        <dbReference type="ARBA" id="ARBA00007528"/>
    </source>
</evidence>
<dbReference type="EMBL" id="KN881726">
    <property type="protein sequence ID" value="KIY49125.1"/>
    <property type="molecule type" value="Genomic_DNA"/>
</dbReference>
<dbReference type="Gene3D" id="3.20.20.80">
    <property type="entry name" value="Glycosidases"/>
    <property type="match status" value="1"/>
</dbReference>
<evidence type="ECO:0000256" key="6">
    <source>
        <dbReference type="ARBA" id="ARBA00023136"/>
    </source>
</evidence>
<keyword evidence="12" id="KW-1133">Transmembrane helix</keyword>
<dbReference type="OrthoDB" id="421038at2759"/>
<dbReference type="GO" id="GO:0098552">
    <property type="term" value="C:side of membrane"/>
    <property type="evidence" value="ECO:0007669"/>
    <property type="project" value="UniProtKB-KW"/>
</dbReference>
<reference evidence="14 15" key="1">
    <citation type="journal article" date="2015" name="Fungal Genet. Biol.">
        <title>Evolution of novel wood decay mechanisms in Agaricales revealed by the genome sequences of Fistulina hepatica and Cylindrobasidium torrendii.</title>
        <authorList>
            <person name="Floudas D."/>
            <person name="Held B.W."/>
            <person name="Riley R."/>
            <person name="Nagy L.G."/>
            <person name="Koehler G."/>
            <person name="Ransdell A.S."/>
            <person name="Younus H."/>
            <person name="Chow J."/>
            <person name="Chiniquy J."/>
            <person name="Lipzen A."/>
            <person name="Tritt A."/>
            <person name="Sun H."/>
            <person name="Haridas S."/>
            <person name="LaButti K."/>
            <person name="Ohm R.A."/>
            <person name="Kues U."/>
            <person name="Blanchette R.A."/>
            <person name="Grigoriev I.V."/>
            <person name="Minto R.E."/>
            <person name="Hibbett D.S."/>
        </authorList>
    </citation>
    <scope>NUCLEOTIDE SEQUENCE [LARGE SCALE GENOMIC DNA]</scope>
    <source>
        <strain evidence="14 15">ATCC 64428</strain>
    </source>
</reference>
<comment type="function">
    <text evidence="10">Splits internally a 1,3-beta-glucan molecule and transfers the newly generated reducing end (the donor) to the non-reducing end of another 1,3-beta-glucan molecule (the acceptor) forming a 1,3-beta linkage, resulting in the elongation of 1,3-beta-glucan chains in the cell wall.</text>
</comment>
<feature type="region of interest" description="Disordered" evidence="11">
    <location>
        <begin position="511"/>
        <end position="537"/>
    </location>
</feature>
<dbReference type="PANTHER" id="PTHR31468:SF2">
    <property type="entry name" value="1,3-BETA-GLUCANOSYLTRANSFERASE GAS1"/>
    <property type="match status" value="1"/>
</dbReference>
<evidence type="ECO:0000313" key="14">
    <source>
        <dbReference type="EMBL" id="KIY49125.1"/>
    </source>
</evidence>
<feature type="compositionally biased region" description="Low complexity" evidence="11">
    <location>
        <begin position="513"/>
        <end position="537"/>
    </location>
</feature>
<dbReference type="Pfam" id="PF03198">
    <property type="entry name" value="Glyco_hydro_72"/>
    <property type="match status" value="1"/>
</dbReference>
<keyword evidence="5 10" id="KW-0732">Signal</keyword>
<dbReference type="SMART" id="SM00768">
    <property type="entry name" value="X8"/>
    <property type="match status" value="1"/>
</dbReference>
<dbReference type="PANTHER" id="PTHR31468">
    <property type="entry name" value="1,3-BETA-GLUCANOSYLTRANSFERASE GAS1"/>
    <property type="match status" value="1"/>
</dbReference>
<keyword evidence="4 10" id="KW-0336">GPI-anchor</keyword>
<dbReference type="InterPro" id="IPR017853">
    <property type="entry name" value="GH"/>
</dbReference>
<dbReference type="GO" id="GO:0042124">
    <property type="term" value="F:1,3-beta-glucanosyltransferase activity"/>
    <property type="evidence" value="ECO:0007669"/>
    <property type="project" value="TreeGrafter"/>
</dbReference>
<evidence type="ECO:0000256" key="1">
    <source>
        <dbReference type="ARBA" id="ARBA00004196"/>
    </source>
</evidence>
<evidence type="ECO:0000256" key="10">
    <source>
        <dbReference type="RuleBase" id="RU361209"/>
    </source>
</evidence>
<dbReference type="GO" id="GO:0005886">
    <property type="term" value="C:plasma membrane"/>
    <property type="evidence" value="ECO:0007669"/>
    <property type="project" value="UniProtKB-SubCell"/>
</dbReference>
<name>A0A0D7AEI3_9AGAR</name>
<protein>
    <recommendedName>
        <fullName evidence="10">1,3-beta-glucanosyltransferase</fullName>
        <ecNumber evidence="10">2.4.1.-</ecNumber>
    </recommendedName>
</protein>
<evidence type="ECO:0000256" key="9">
    <source>
        <dbReference type="ARBA" id="ARBA00023288"/>
    </source>
</evidence>
<accession>A0A0D7AEI3</accession>
<dbReference type="Proteomes" id="UP000054144">
    <property type="component" value="Unassembled WGS sequence"/>
</dbReference>
<evidence type="ECO:0000256" key="4">
    <source>
        <dbReference type="ARBA" id="ARBA00022622"/>
    </source>
</evidence>
<dbReference type="AlphaFoldDB" id="A0A0D7AEI3"/>
<keyword evidence="15" id="KW-1185">Reference proteome</keyword>
<keyword evidence="6 10" id="KW-0472">Membrane</keyword>
<dbReference type="EC" id="2.4.1.-" evidence="10"/>
<keyword evidence="10" id="KW-0808">Transferase</keyword>
<evidence type="ECO:0000256" key="12">
    <source>
        <dbReference type="SAM" id="Phobius"/>
    </source>
</evidence>
<dbReference type="InterPro" id="IPR004886">
    <property type="entry name" value="Glucanosyltransferase"/>
</dbReference>
<evidence type="ECO:0000256" key="5">
    <source>
        <dbReference type="ARBA" id="ARBA00022729"/>
    </source>
</evidence>
<sequence length="568" mass="59190">MRSTLTLCAAAVATTLWSSVNAISTVNRTGRYLYADNARFYIKGVAYQPQGMPPSLALQGTVVDSSSNTFEEPSTFTDPLANSSACSRDLPYLQALSINTIRVYSVNSSLNHDECMKTFSDAGIYTIIDLSLPSNGSIDRTSPAWSTNLLDQYIATIDVFDGYDNVLAFNVGNEVITSSGSDTGVAAFVKAAARDIKAYLTSKSSSVLVGYASIDGTANWRNPLANYLSCDASNTNSGSNAIDLYGLNNYEWCGNSTYDAAYKQTNEDYADYNVVAYFSEFGCLPSDGLPRPWTEVASLFSSNMTGVWSGGIAFSYFPATSADGQFGMVNISSNGATVTTGTDYNNLKKEYSAVSPTNSPPASSATATYPACPTQNSTFSASTSLPGTPNESACDCFEKTLACQFTPTTSNYSAISGALINYGCQLLGENGASCDDISGNGTTGEYGRLSGCDPLIKTSYVMSEWYEIESQNAEACAFAGNGTVNSAAASGVSAISAAETSCIPSPEAAFTPTSVGTTSSSGSTSGSGSSSGSSNGAVMGSAGPLPQTIFGIFVTVLFTIAGGIWTLV</sequence>
<evidence type="ECO:0000259" key="13">
    <source>
        <dbReference type="SMART" id="SM00768"/>
    </source>
</evidence>
<evidence type="ECO:0000313" key="15">
    <source>
        <dbReference type="Proteomes" id="UP000054144"/>
    </source>
</evidence>
<gene>
    <name evidence="14" type="ORF">FISHEDRAFT_41976</name>
</gene>
<feature type="transmembrane region" description="Helical" evidence="12">
    <location>
        <begin position="549"/>
        <end position="567"/>
    </location>
</feature>
<comment type="similarity">
    <text evidence="3 10">Belongs to the glycosyl hydrolase 72 family.</text>
</comment>
<feature type="signal peptide" evidence="10">
    <location>
        <begin position="1"/>
        <end position="22"/>
    </location>
</feature>
<proteinExistence type="inferred from homology"/>
<keyword evidence="9 10" id="KW-0449">Lipoprotein</keyword>
<dbReference type="Pfam" id="PF07983">
    <property type="entry name" value="X8"/>
    <property type="match status" value="1"/>
</dbReference>
<organism evidence="14 15">
    <name type="scientific">Fistulina hepatica ATCC 64428</name>
    <dbReference type="NCBI Taxonomy" id="1128425"/>
    <lineage>
        <taxon>Eukaryota</taxon>
        <taxon>Fungi</taxon>
        <taxon>Dikarya</taxon>
        <taxon>Basidiomycota</taxon>
        <taxon>Agaricomycotina</taxon>
        <taxon>Agaricomycetes</taxon>
        <taxon>Agaricomycetidae</taxon>
        <taxon>Agaricales</taxon>
        <taxon>Fistulinaceae</taxon>
        <taxon>Fistulina</taxon>
    </lineage>
</organism>
<keyword evidence="8" id="KW-0325">Glycoprotein</keyword>
<comment type="subcellular location">
    <subcellularLocation>
        <location evidence="1">Cell envelope</location>
    </subcellularLocation>
    <subcellularLocation>
        <location evidence="10">Cell membrane</location>
        <topology evidence="10">Lipid-anchor</topology>
        <topology evidence="10">GPI-anchor</topology>
    </subcellularLocation>
    <subcellularLocation>
        <location evidence="2">Membrane</location>
        <topology evidence="2">Lipid-anchor</topology>
        <topology evidence="2">GPI-anchor</topology>
    </subcellularLocation>
</comment>
<dbReference type="Gene3D" id="1.20.58.1040">
    <property type="match status" value="1"/>
</dbReference>
<feature type="domain" description="X8" evidence="13">
    <location>
        <begin position="401"/>
        <end position="504"/>
    </location>
</feature>
<evidence type="ECO:0000256" key="11">
    <source>
        <dbReference type="SAM" id="MobiDB-lite"/>
    </source>
</evidence>
<keyword evidence="7" id="KW-1015">Disulfide bond</keyword>
<keyword evidence="12" id="KW-0812">Transmembrane</keyword>